<evidence type="ECO:0000313" key="2">
    <source>
        <dbReference type="Proteomes" id="UP001372338"/>
    </source>
</evidence>
<sequence length="98" mass="10625">MGPTRVISYDRPHSLALIPNSYSSHVPIPLTPAHTATCHSSGGVFFPLSSSASSSSLNTSQHPQAQLIIFFSSLLFSSERVTFIKFITTTSFCSEMET</sequence>
<keyword evidence="2" id="KW-1185">Reference proteome</keyword>
<comment type="caution">
    <text evidence="1">The sequence shown here is derived from an EMBL/GenBank/DDBJ whole genome shotgun (WGS) entry which is preliminary data.</text>
</comment>
<reference evidence="1 2" key="1">
    <citation type="submission" date="2024-01" db="EMBL/GenBank/DDBJ databases">
        <title>The genomes of 5 underutilized Papilionoideae crops provide insights into root nodulation and disease resistanc.</title>
        <authorList>
            <person name="Yuan L."/>
        </authorList>
    </citation>
    <scope>NUCLEOTIDE SEQUENCE [LARGE SCALE GENOMIC DNA]</scope>
    <source>
        <strain evidence="1">ZHUSHIDOU_FW_LH</strain>
        <tissue evidence="1">Leaf</tissue>
    </source>
</reference>
<dbReference type="Proteomes" id="UP001372338">
    <property type="component" value="Unassembled WGS sequence"/>
</dbReference>
<dbReference type="AlphaFoldDB" id="A0AAN9J4B6"/>
<accession>A0AAN9J4B6</accession>
<organism evidence="1 2">
    <name type="scientific">Crotalaria pallida</name>
    <name type="common">Smooth rattlebox</name>
    <name type="synonym">Crotalaria striata</name>
    <dbReference type="NCBI Taxonomy" id="3830"/>
    <lineage>
        <taxon>Eukaryota</taxon>
        <taxon>Viridiplantae</taxon>
        <taxon>Streptophyta</taxon>
        <taxon>Embryophyta</taxon>
        <taxon>Tracheophyta</taxon>
        <taxon>Spermatophyta</taxon>
        <taxon>Magnoliopsida</taxon>
        <taxon>eudicotyledons</taxon>
        <taxon>Gunneridae</taxon>
        <taxon>Pentapetalae</taxon>
        <taxon>rosids</taxon>
        <taxon>fabids</taxon>
        <taxon>Fabales</taxon>
        <taxon>Fabaceae</taxon>
        <taxon>Papilionoideae</taxon>
        <taxon>50 kb inversion clade</taxon>
        <taxon>genistoids sensu lato</taxon>
        <taxon>core genistoids</taxon>
        <taxon>Crotalarieae</taxon>
        <taxon>Crotalaria</taxon>
    </lineage>
</organism>
<dbReference type="EMBL" id="JAYWIO010000001">
    <property type="protein sequence ID" value="KAK7292015.1"/>
    <property type="molecule type" value="Genomic_DNA"/>
</dbReference>
<protein>
    <submittedName>
        <fullName evidence="1">Uncharacterized protein</fullName>
    </submittedName>
</protein>
<name>A0AAN9J4B6_CROPI</name>
<evidence type="ECO:0000313" key="1">
    <source>
        <dbReference type="EMBL" id="KAK7292015.1"/>
    </source>
</evidence>
<proteinExistence type="predicted"/>
<gene>
    <name evidence="1" type="ORF">RIF29_07631</name>
</gene>